<evidence type="ECO:0000256" key="1">
    <source>
        <dbReference type="SAM" id="Phobius"/>
    </source>
</evidence>
<dbReference type="Proteomes" id="UP001576784">
    <property type="component" value="Unassembled WGS sequence"/>
</dbReference>
<evidence type="ECO:0008006" key="4">
    <source>
        <dbReference type="Google" id="ProtNLM"/>
    </source>
</evidence>
<feature type="transmembrane region" description="Helical" evidence="1">
    <location>
        <begin position="12"/>
        <end position="34"/>
    </location>
</feature>
<protein>
    <recommendedName>
        <fullName evidence="4">DUF2798 domain-containing protein</fullName>
    </recommendedName>
</protein>
<proteinExistence type="predicted"/>
<comment type="caution">
    <text evidence="2">The sequence shown here is derived from an EMBL/GenBank/DDBJ whole genome shotgun (WGS) entry which is preliminary data.</text>
</comment>
<evidence type="ECO:0000313" key="2">
    <source>
        <dbReference type="EMBL" id="MFB2891361.1"/>
    </source>
</evidence>
<keyword evidence="1" id="KW-1133">Transmembrane helix</keyword>
<evidence type="ECO:0000313" key="3">
    <source>
        <dbReference type="Proteomes" id="UP001576784"/>
    </source>
</evidence>
<gene>
    <name evidence="2" type="ORF">ACE1CI_00285</name>
</gene>
<feature type="transmembrane region" description="Helical" evidence="1">
    <location>
        <begin position="46"/>
        <end position="74"/>
    </location>
</feature>
<keyword evidence="1" id="KW-0812">Transmembrane</keyword>
<keyword evidence="1" id="KW-0472">Membrane</keyword>
<organism evidence="2 3">
    <name type="scientific">Floridaenema flaviceps BLCC-F50</name>
    <dbReference type="NCBI Taxonomy" id="3153642"/>
    <lineage>
        <taxon>Bacteria</taxon>
        <taxon>Bacillati</taxon>
        <taxon>Cyanobacteriota</taxon>
        <taxon>Cyanophyceae</taxon>
        <taxon>Oscillatoriophycideae</taxon>
        <taxon>Aerosakkonematales</taxon>
        <taxon>Aerosakkonemataceae</taxon>
        <taxon>Floridanema</taxon>
        <taxon>Floridanema flaviceps</taxon>
    </lineage>
</organism>
<feature type="non-terminal residue" evidence="2">
    <location>
        <position position="86"/>
    </location>
</feature>
<dbReference type="RefSeq" id="WP_413261040.1">
    <property type="nucleotide sequence ID" value="NZ_JBHFNR010000004.1"/>
</dbReference>
<dbReference type="EMBL" id="JBHFNR010000004">
    <property type="protein sequence ID" value="MFB2891361.1"/>
    <property type="molecule type" value="Genomic_DNA"/>
</dbReference>
<accession>A0ABV4XI38</accession>
<name>A0ABV4XI38_9CYAN</name>
<sequence length="86" mass="9436">MPPQSKQKLNSNITNGSILIIGLISVNLCTIAQIHQQMTSASVESIWHIGMCSLMTTTIAVMPILIGAIVFVIWRSLRPLQKFTDA</sequence>
<keyword evidence="3" id="KW-1185">Reference proteome</keyword>
<reference evidence="2 3" key="1">
    <citation type="submission" date="2024-09" db="EMBL/GenBank/DDBJ databases">
        <title>Floridaenema gen nov. (Aerosakkonemataceae, Aerosakkonematales ord. nov., Cyanobacteria) from benthic tropical and subtropical fresh waters, with the description of four new species.</title>
        <authorList>
            <person name="Moretto J.A."/>
            <person name="Berthold D.E."/>
            <person name="Lefler F.W."/>
            <person name="Huang I.-S."/>
            <person name="Laughinghouse H. IV."/>
        </authorList>
    </citation>
    <scope>NUCLEOTIDE SEQUENCE [LARGE SCALE GENOMIC DNA]</scope>
    <source>
        <strain evidence="2 3">BLCC-F50</strain>
    </source>
</reference>